<evidence type="ECO:0000256" key="6">
    <source>
        <dbReference type="SAM" id="MobiDB-lite"/>
    </source>
</evidence>
<comment type="subcellular location">
    <subcellularLocation>
        <location evidence="1">Membrane</location>
    </subcellularLocation>
</comment>
<feature type="transmembrane region" description="Helical" evidence="7">
    <location>
        <begin position="191"/>
        <end position="212"/>
    </location>
</feature>
<evidence type="ECO:0000256" key="7">
    <source>
        <dbReference type="SAM" id="Phobius"/>
    </source>
</evidence>
<evidence type="ECO:0000313" key="9">
    <source>
        <dbReference type="Proteomes" id="UP000005408"/>
    </source>
</evidence>
<dbReference type="Proteomes" id="UP000005408">
    <property type="component" value="Unassembled WGS sequence"/>
</dbReference>
<dbReference type="PANTHER" id="PTHR14948:SF25">
    <property type="entry name" value="DUF4190 DOMAIN-CONTAINING PROTEIN"/>
    <property type="match status" value="1"/>
</dbReference>
<feature type="transmembrane region" description="Helical" evidence="7">
    <location>
        <begin position="240"/>
        <end position="262"/>
    </location>
</feature>
<keyword evidence="4 7" id="KW-1133">Transmembrane helix</keyword>
<feature type="region of interest" description="Disordered" evidence="6">
    <location>
        <begin position="1"/>
        <end position="24"/>
    </location>
</feature>
<organism evidence="8 9">
    <name type="scientific">Magallana gigas</name>
    <name type="common">Pacific oyster</name>
    <name type="synonym">Crassostrea gigas</name>
    <dbReference type="NCBI Taxonomy" id="29159"/>
    <lineage>
        <taxon>Eukaryota</taxon>
        <taxon>Metazoa</taxon>
        <taxon>Spiralia</taxon>
        <taxon>Lophotrochozoa</taxon>
        <taxon>Mollusca</taxon>
        <taxon>Bivalvia</taxon>
        <taxon>Autobranchia</taxon>
        <taxon>Pteriomorphia</taxon>
        <taxon>Ostreida</taxon>
        <taxon>Ostreoidea</taxon>
        <taxon>Ostreidae</taxon>
        <taxon>Magallana</taxon>
    </lineage>
</organism>
<dbReference type="InterPro" id="IPR007593">
    <property type="entry name" value="CD225/Dispanin_fam"/>
</dbReference>
<dbReference type="EnsemblMetazoa" id="G3991.1">
    <property type="protein sequence ID" value="G3991.1:cds"/>
    <property type="gene ID" value="G3991"/>
</dbReference>
<dbReference type="PANTHER" id="PTHR14948">
    <property type="entry name" value="NG5"/>
    <property type="match status" value="1"/>
</dbReference>
<evidence type="ECO:0000256" key="2">
    <source>
        <dbReference type="ARBA" id="ARBA00006843"/>
    </source>
</evidence>
<evidence type="ECO:0000313" key="8">
    <source>
        <dbReference type="EnsemblMetazoa" id="G3991.1:cds"/>
    </source>
</evidence>
<keyword evidence="3 7" id="KW-0812">Transmembrane</keyword>
<dbReference type="GO" id="GO:0016020">
    <property type="term" value="C:membrane"/>
    <property type="evidence" value="ECO:0007669"/>
    <property type="project" value="UniProtKB-SubCell"/>
</dbReference>
<sequence>MDDEDKPNSEYQSNPSVWTTSPAALPQKLGEFKANSNQQLRDFEAKSNQQLRDFEARSIQQLRDFEASSNLQLRGSETNSKQQSGRFEANPTHQSPIIKNKTEKHTIVDDEDKPYSEYQSNPNVWTTSSAPLQQITVHQEFSGFEGNTNQQWGRSEENSNQQLDGFIANPQNPYMVAPEQMTMDERPPHDFMHRAICVTICCFWPTGIVAILKASEARNAYARGDIEAAKRSTHEAHQMSNISILIGLASFLLVLIIVGILIGTGN</sequence>
<reference evidence="8" key="1">
    <citation type="submission" date="2022-08" db="UniProtKB">
        <authorList>
            <consortium name="EnsemblMetazoa"/>
        </authorList>
    </citation>
    <scope>IDENTIFICATION</scope>
    <source>
        <strain evidence="8">05x7-T-G4-1.051#20</strain>
    </source>
</reference>
<protein>
    <recommendedName>
        <fullName evidence="10">Proline-rich transmembrane protein 1</fullName>
    </recommendedName>
</protein>
<dbReference type="Pfam" id="PF04505">
    <property type="entry name" value="CD225"/>
    <property type="match status" value="1"/>
</dbReference>
<accession>A0A8W8N5M8</accession>
<keyword evidence="9" id="KW-1185">Reference proteome</keyword>
<evidence type="ECO:0000256" key="4">
    <source>
        <dbReference type="ARBA" id="ARBA00022989"/>
    </source>
</evidence>
<feature type="compositionally biased region" description="Polar residues" evidence="6">
    <location>
        <begin position="9"/>
        <end position="22"/>
    </location>
</feature>
<dbReference type="InterPro" id="IPR051423">
    <property type="entry name" value="CD225/Dispanin"/>
</dbReference>
<evidence type="ECO:0000256" key="3">
    <source>
        <dbReference type="ARBA" id="ARBA00022692"/>
    </source>
</evidence>
<evidence type="ECO:0008006" key="10">
    <source>
        <dbReference type="Google" id="ProtNLM"/>
    </source>
</evidence>
<keyword evidence="5 7" id="KW-0472">Membrane</keyword>
<name>A0A8W8N5M8_MAGGI</name>
<feature type="region of interest" description="Disordered" evidence="6">
    <location>
        <begin position="68"/>
        <end position="93"/>
    </location>
</feature>
<dbReference type="OrthoDB" id="5989802at2759"/>
<evidence type="ECO:0000256" key="5">
    <source>
        <dbReference type="ARBA" id="ARBA00023136"/>
    </source>
</evidence>
<proteinExistence type="inferred from homology"/>
<comment type="similarity">
    <text evidence="2">Belongs to the CD225/Dispanin family.</text>
</comment>
<dbReference type="AlphaFoldDB" id="A0A8W8N5M8"/>
<evidence type="ECO:0000256" key="1">
    <source>
        <dbReference type="ARBA" id="ARBA00004370"/>
    </source>
</evidence>